<dbReference type="AlphaFoldDB" id="A0AAE1ST45"/>
<gene>
    <name evidence="2" type="ORF">RND71_005770</name>
</gene>
<feature type="compositionally biased region" description="Basic and acidic residues" evidence="1">
    <location>
        <begin position="101"/>
        <end position="110"/>
    </location>
</feature>
<evidence type="ECO:0000256" key="1">
    <source>
        <dbReference type="SAM" id="MobiDB-lite"/>
    </source>
</evidence>
<accession>A0AAE1ST45</accession>
<proteinExistence type="predicted"/>
<evidence type="ECO:0000313" key="3">
    <source>
        <dbReference type="Proteomes" id="UP001291623"/>
    </source>
</evidence>
<reference evidence="2" key="1">
    <citation type="submission" date="2023-12" db="EMBL/GenBank/DDBJ databases">
        <title>Genome assembly of Anisodus tanguticus.</title>
        <authorList>
            <person name="Wang Y.-J."/>
        </authorList>
    </citation>
    <scope>NUCLEOTIDE SEQUENCE</scope>
    <source>
        <strain evidence="2">KB-2021</strain>
        <tissue evidence="2">Leaf</tissue>
    </source>
</reference>
<feature type="region of interest" description="Disordered" evidence="1">
    <location>
        <begin position="86"/>
        <end position="118"/>
    </location>
</feature>
<evidence type="ECO:0000313" key="2">
    <source>
        <dbReference type="EMBL" id="KAK4375093.1"/>
    </source>
</evidence>
<sequence length="118" mass="14055">MSEDNDRFRKINKPADKLAALSHGLNENHVYNSSEIPQQVRGKILLEGFEHWVFYHKTNMKGKLLNLKVTTKRGELVSQRRNIIKRHLEKHYQQKTSSKAKGREDKEEKTRKRRQNNF</sequence>
<name>A0AAE1ST45_9SOLA</name>
<dbReference type="EMBL" id="JAVYJV010000003">
    <property type="protein sequence ID" value="KAK4375093.1"/>
    <property type="molecule type" value="Genomic_DNA"/>
</dbReference>
<organism evidence="2 3">
    <name type="scientific">Anisodus tanguticus</name>
    <dbReference type="NCBI Taxonomy" id="243964"/>
    <lineage>
        <taxon>Eukaryota</taxon>
        <taxon>Viridiplantae</taxon>
        <taxon>Streptophyta</taxon>
        <taxon>Embryophyta</taxon>
        <taxon>Tracheophyta</taxon>
        <taxon>Spermatophyta</taxon>
        <taxon>Magnoliopsida</taxon>
        <taxon>eudicotyledons</taxon>
        <taxon>Gunneridae</taxon>
        <taxon>Pentapetalae</taxon>
        <taxon>asterids</taxon>
        <taxon>lamiids</taxon>
        <taxon>Solanales</taxon>
        <taxon>Solanaceae</taxon>
        <taxon>Solanoideae</taxon>
        <taxon>Hyoscyameae</taxon>
        <taxon>Anisodus</taxon>
    </lineage>
</organism>
<dbReference type="Proteomes" id="UP001291623">
    <property type="component" value="Unassembled WGS sequence"/>
</dbReference>
<protein>
    <submittedName>
        <fullName evidence="2">Uncharacterized protein</fullName>
    </submittedName>
</protein>
<keyword evidence="3" id="KW-1185">Reference proteome</keyword>
<comment type="caution">
    <text evidence="2">The sequence shown here is derived from an EMBL/GenBank/DDBJ whole genome shotgun (WGS) entry which is preliminary data.</text>
</comment>